<dbReference type="EC" id="2.7.13.3" evidence="2"/>
<dbReference type="Gene3D" id="1.10.287.130">
    <property type="match status" value="1"/>
</dbReference>
<dbReference type="KEGG" id="adz:ADFLV_0668"/>
<dbReference type="SUPFAM" id="SSF47384">
    <property type="entry name" value="Homodimeric domain of signal transducing histidine kinase"/>
    <property type="match status" value="1"/>
</dbReference>
<dbReference type="PANTHER" id="PTHR43065:SF46">
    <property type="entry name" value="C4-DICARBOXYLATE TRANSPORT SENSOR PROTEIN DCTB"/>
    <property type="match status" value="1"/>
</dbReference>
<dbReference type="PRINTS" id="PR00344">
    <property type="entry name" value="BCTRLSENSOR"/>
</dbReference>
<evidence type="ECO:0000259" key="11">
    <source>
        <dbReference type="PROSITE" id="PS50113"/>
    </source>
</evidence>
<dbReference type="Proteomes" id="UP000503313">
    <property type="component" value="Chromosome"/>
</dbReference>
<evidence type="ECO:0000256" key="9">
    <source>
        <dbReference type="SAM" id="Phobius"/>
    </source>
</evidence>
<protein>
    <recommendedName>
        <fullName evidence="2">histidine kinase</fullName>
        <ecNumber evidence="2">2.7.13.3</ecNumber>
    </recommendedName>
</protein>
<dbReference type="InterPro" id="IPR036890">
    <property type="entry name" value="HATPase_C_sf"/>
</dbReference>
<keyword evidence="5" id="KW-0547">Nucleotide-binding</keyword>
<gene>
    <name evidence="12" type="ORF">ADFLV_0668</name>
</gene>
<dbReference type="AlphaFoldDB" id="A0AAE7E5V2"/>
<evidence type="ECO:0000256" key="7">
    <source>
        <dbReference type="ARBA" id="ARBA00022840"/>
    </source>
</evidence>
<dbReference type="CDD" id="cd00082">
    <property type="entry name" value="HisKA"/>
    <property type="match status" value="1"/>
</dbReference>
<dbReference type="PROSITE" id="PS50109">
    <property type="entry name" value="HIS_KIN"/>
    <property type="match status" value="1"/>
</dbReference>
<evidence type="ECO:0000256" key="4">
    <source>
        <dbReference type="ARBA" id="ARBA00022679"/>
    </source>
</evidence>
<dbReference type="Gene3D" id="3.30.450.20">
    <property type="entry name" value="PAS domain"/>
    <property type="match status" value="1"/>
</dbReference>
<dbReference type="Gene3D" id="3.30.565.10">
    <property type="entry name" value="Histidine kinase-like ATPase, C-terminal domain"/>
    <property type="match status" value="1"/>
</dbReference>
<dbReference type="InterPro" id="IPR003594">
    <property type="entry name" value="HATPase_dom"/>
</dbReference>
<dbReference type="NCBIfam" id="TIGR00229">
    <property type="entry name" value="sensory_box"/>
    <property type="match status" value="1"/>
</dbReference>
<keyword evidence="3" id="KW-0597">Phosphoprotein</keyword>
<dbReference type="InterPro" id="IPR035965">
    <property type="entry name" value="PAS-like_dom_sf"/>
</dbReference>
<dbReference type="GO" id="GO:0005524">
    <property type="term" value="F:ATP binding"/>
    <property type="evidence" value="ECO:0007669"/>
    <property type="project" value="UniProtKB-KW"/>
</dbReference>
<proteinExistence type="predicted"/>
<keyword evidence="13" id="KW-1185">Reference proteome</keyword>
<dbReference type="InterPro" id="IPR003661">
    <property type="entry name" value="HisK_dim/P_dom"/>
</dbReference>
<comment type="catalytic activity">
    <reaction evidence="1">
        <text>ATP + protein L-histidine = ADP + protein N-phospho-L-histidine.</text>
        <dbReference type="EC" id="2.7.13.3"/>
    </reaction>
</comment>
<keyword evidence="9" id="KW-0812">Transmembrane</keyword>
<dbReference type="SUPFAM" id="SSF55785">
    <property type="entry name" value="PYP-like sensor domain (PAS domain)"/>
    <property type="match status" value="1"/>
</dbReference>
<evidence type="ECO:0000256" key="3">
    <source>
        <dbReference type="ARBA" id="ARBA00022553"/>
    </source>
</evidence>
<accession>A0AAE7E5V2</accession>
<dbReference type="Pfam" id="PF00512">
    <property type="entry name" value="HisKA"/>
    <property type="match status" value="1"/>
</dbReference>
<evidence type="ECO:0000313" key="12">
    <source>
        <dbReference type="EMBL" id="QKF76717.1"/>
    </source>
</evidence>
<evidence type="ECO:0000256" key="2">
    <source>
        <dbReference type="ARBA" id="ARBA00012438"/>
    </source>
</evidence>
<keyword evidence="8" id="KW-0902">Two-component regulatory system</keyword>
<dbReference type="GO" id="GO:0000155">
    <property type="term" value="F:phosphorelay sensor kinase activity"/>
    <property type="evidence" value="ECO:0007669"/>
    <property type="project" value="InterPro"/>
</dbReference>
<dbReference type="InterPro" id="IPR036097">
    <property type="entry name" value="HisK_dim/P_sf"/>
</dbReference>
<dbReference type="RefSeq" id="WP_014473368.1">
    <property type="nucleotide sequence ID" value="NZ_CP053835.1"/>
</dbReference>
<evidence type="ECO:0000256" key="1">
    <source>
        <dbReference type="ARBA" id="ARBA00000085"/>
    </source>
</evidence>
<dbReference type="InterPro" id="IPR005467">
    <property type="entry name" value="His_kinase_dom"/>
</dbReference>
<dbReference type="InterPro" id="IPR013656">
    <property type="entry name" value="PAS_4"/>
</dbReference>
<dbReference type="InterPro" id="IPR000700">
    <property type="entry name" value="PAS-assoc_C"/>
</dbReference>
<evidence type="ECO:0000259" key="10">
    <source>
        <dbReference type="PROSITE" id="PS50109"/>
    </source>
</evidence>
<feature type="transmembrane region" description="Helical" evidence="9">
    <location>
        <begin position="45"/>
        <end position="62"/>
    </location>
</feature>
<dbReference type="PANTHER" id="PTHR43065">
    <property type="entry name" value="SENSOR HISTIDINE KINASE"/>
    <property type="match status" value="1"/>
</dbReference>
<keyword evidence="9" id="KW-1133">Transmembrane helix</keyword>
<keyword evidence="6 12" id="KW-0418">Kinase</keyword>
<dbReference type="Pfam" id="PF02518">
    <property type="entry name" value="HATPase_c"/>
    <property type="match status" value="1"/>
</dbReference>
<dbReference type="InterPro" id="IPR000014">
    <property type="entry name" value="PAS"/>
</dbReference>
<dbReference type="PROSITE" id="PS50113">
    <property type="entry name" value="PAC"/>
    <property type="match status" value="1"/>
</dbReference>
<keyword evidence="7" id="KW-0067">ATP-binding</keyword>
<dbReference type="SMART" id="SM00388">
    <property type="entry name" value="HisKA"/>
    <property type="match status" value="1"/>
</dbReference>
<dbReference type="InterPro" id="IPR004358">
    <property type="entry name" value="Sig_transdc_His_kin-like_C"/>
</dbReference>
<feature type="transmembrane region" description="Helical" evidence="9">
    <location>
        <begin position="12"/>
        <end position="33"/>
    </location>
</feature>
<dbReference type="Pfam" id="PF08448">
    <property type="entry name" value="PAS_4"/>
    <property type="match status" value="1"/>
</dbReference>
<evidence type="ECO:0000256" key="8">
    <source>
        <dbReference type="ARBA" id="ARBA00023012"/>
    </source>
</evidence>
<evidence type="ECO:0000313" key="13">
    <source>
        <dbReference type="Proteomes" id="UP000503313"/>
    </source>
</evidence>
<dbReference type="SMART" id="SM00387">
    <property type="entry name" value="HATPase_c"/>
    <property type="match status" value="1"/>
</dbReference>
<dbReference type="EMBL" id="CP053835">
    <property type="protein sequence ID" value="QKF76717.1"/>
    <property type="molecule type" value="Genomic_DNA"/>
</dbReference>
<name>A0AAE7E5V2_9BACT</name>
<reference evidence="12 13" key="1">
    <citation type="submission" date="2020-05" db="EMBL/GenBank/DDBJ databases">
        <title>Complete genome sequencing of Campylobacter and Arcobacter type strains.</title>
        <authorList>
            <person name="Miller W.G."/>
            <person name="Yee E."/>
        </authorList>
    </citation>
    <scope>NUCLEOTIDE SEQUENCE [LARGE SCALE GENOMIC DNA]</scope>
    <source>
        <strain evidence="12 13">LMG 25694</strain>
    </source>
</reference>
<dbReference type="SUPFAM" id="SSF55874">
    <property type="entry name" value="ATPase domain of HSP90 chaperone/DNA topoisomerase II/histidine kinase"/>
    <property type="match status" value="1"/>
</dbReference>
<keyword evidence="9" id="KW-0472">Membrane</keyword>
<evidence type="ECO:0000256" key="6">
    <source>
        <dbReference type="ARBA" id="ARBA00022777"/>
    </source>
</evidence>
<evidence type="ECO:0000256" key="5">
    <source>
        <dbReference type="ARBA" id="ARBA00022741"/>
    </source>
</evidence>
<sequence>MSKNKSALKISLLYFLFSFFWIYFSDLALNLFFKDLNNAQFLQTIKGLIFISLSSILLYFLIKNFFKTLQNEKSQLLKTNEILEKIIENAPVIIFWKDKKGVYLGCNTAFLELMNLNTKNDLLGKKDSDFHISEKENFMNDDMIVITTRNAKLNYIETVTAKDKSLRFLNTSKVPLVDDKQNIIGVLGVSLDITDQINKQNQIKSQEELIIQQSKLASMGEMIGNIAHQWRQPLSIISTLSTGMKLQKELNISNEEYEKESLDNINENAQYLSKTIDDFKNFFKKDTIKISSNTKTVFEKTLKLINSRLKNRDIEIIQHNSEIEFETYESDLIQIFINIINNSIDAFDNIKTNKYIFINTKLEKDKIIIEIKDNAGGIPQNIIDKIFEPYFTTKGEKQGTGIGLYMSKEIVSKHLNGTITASTVNFEYLNNHYTGALFQIILPIKKTIME</sequence>
<feature type="domain" description="Histidine kinase" evidence="10">
    <location>
        <begin position="225"/>
        <end position="446"/>
    </location>
</feature>
<organism evidence="12 13">
    <name type="scientific">Arcobacter defluvii</name>
    <dbReference type="NCBI Taxonomy" id="873191"/>
    <lineage>
        <taxon>Bacteria</taxon>
        <taxon>Pseudomonadati</taxon>
        <taxon>Campylobacterota</taxon>
        <taxon>Epsilonproteobacteria</taxon>
        <taxon>Campylobacterales</taxon>
        <taxon>Arcobacteraceae</taxon>
        <taxon>Arcobacter</taxon>
    </lineage>
</organism>
<keyword evidence="4" id="KW-0808">Transferase</keyword>
<feature type="domain" description="PAC" evidence="11">
    <location>
        <begin position="149"/>
        <end position="205"/>
    </location>
</feature>